<feature type="transmembrane region" description="Helical" evidence="5">
    <location>
        <begin position="179"/>
        <end position="200"/>
    </location>
</feature>
<reference evidence="6" key="1">
    <citation type="submission" date="2022-09" db="EMBL/GenBank/DDBJ databases">
        <title>Actin cytoskeleton and complex cell architecture in an #Asgard archaeon.</title>
        <authorList>
            <person name="Ponce Toledo R.I."/>
            <person name="Schleper C."/>
            <person name="Rodrigues Oliveira T."/>
            <person name="Wollweber F."/>
            <person name="Xu J."/>
            <person name="Rittmann S."/>
            <person name="Klingl A."/>
            <person name="Pilhofer M."/>
        </authorList>
    </citation>
    <scope>NUCLEOTIDE SEQUENCE</scope>
    <source>
        <strain evidence="6">B-35</strain>
    </source>
</reference>
<name>A0ABY6HKH6_9ARCH</name>
<dbReference type="PANTHER" id="PTHR31851">
    <property type="entry name" value="FE(2+)/MN(2+) TRANSPORTER PCL1"/>
    <property type="match status" value="1"/>
</dbReference>
<feature type="transmembrane region" description="Helical" evidence="5">
    <location>
        <begin position="153"/>
        <end position="173"/>
    </location>
</feature>
<keyword evidence="3 5" id="KW-1133">Transmembrane helix</keyword>
<comment type="subcellular location">
    <subcellularLocation>
        <location evidence="1">Endomembrane system</location>
        <topology evidence="1">Multi-pass membrane protein</topology>
    </subcellularLocation>
</comment>
<evidence type="ECO:0000256" key="4">
    <source>
        <dbReference type="ARBA" id="ARBA00023136"/>
    </source>
</evidence>
<evidence type="ECO:0008006" key="8">
    <source>
        <dbReference type="Google" id="ProtNLM"/>
    </source>
</evidence>
<feature type="transmembrane region" description="Helical" evidence="5">
    <location>
        <begin position="49"/>
        <end position="70"/>
    </location>
</feature>
<dbReference type="Pfam" id="PF01988">
    <property type="entry name" value="VIT1"/>
    <property type="match status" value="1"/>
</dbReference>
<evidence type="ECO:0000256" key="3">
    <source>
        <dbReference type="ARBA" id="ARBA00022989"/>
    </source>
</evidence>
<proteinExistence type="predicted"/>
<evidence type="ECO:0000256" key="5">
    <source>
        <dbReference type="SAM" id="Phobius"/>
    </source>
</evidence>
<keyword evidence="7" id="KW-1185">Reference proteome</keyword>
<evidence type="ECO:0000313" key="7">
    <source>
        <dbReference type="Proteomes" id="UP001208689"/>
    </source>
</evidence>
<protein>
    <recommendedName>
        <fullName evidence="8">VIT family protein</fullName>
    </recommendedName>
</protein>
<sequence length="238" mass="26449">MSNKPYEDKFHLEGGEVIRQITFGMNDGVVSIFALLAGVAGAGQSPKTILITLLAATIAGALSMAAGEFISGKSEKQFFQHEIEQERMEIHLTPEIEIEEIRLIYQKKGFEGKLLEEIVGQIIKDEDRWVREMVIEELGVTDLEQETSLKEPLIIFFAFILGSLFPVLPYLIFQTVFDGTIIFWIATILTFGGLFMAGALKKFVTGAIWWKSGIEMLIVGLFAYGVSYFIGNLVGVAI</sequence>
<organism evidence="6 7">
    <name type="scientific">Candidatus Lokiarchaeum ossiferum</name>
    <dbReference type="NCBI Taxonomy" id="2951803"/>
    <lineage>
        <taxon>Archaea</taxon>
        <taxon>Promethearchaeati</taxon>
        <taxon>Promethearchaeota</taxon>
        <taxon>Promethearchaeia</taxon>
        <taxon>Promethearchaeales</taxon>
        <taxon>Promethearchaeaceae</taxon>
        <taxon>Candidatus Lokiarchaeum</taxon>
    </lineage>
</organism>
<feature type="transmembrane region" description="Helical" evidence="5">
    <location>
        <begin position="212"/>
        <end position="231"/>
    </location>
</feature>
<feature type="transmembrane region" description="Helical" evidence="5">
    <location>
        <begin position="21"/>
        <end position="43"/>
    </location>
</feature>
<gene>
    <name evidence="6" type="ORF">NEF87_000293</name>
</gene>
<keyword evidence="4 5" id="KW-0472">Membrane</keyword>
<evidence type="ECO:0000256" key="2">
    <source>
        <dbReference type="ARBA" id="ARBA00022692"/>
    </source>
</evidence>
<dbReference type="EMBL" id="CP104013">
    <property type="protein sequence ID" value="UYP44008.1"/>
    <property type="molecule type" value="Genomic_DNA"/>
</dbReference>
<evidence type="ECO:0000313" key="6">
    <source>
        <dbReference type="EMBL" id="UYP44008.1"/>
    </source>
</evidence>
<evidence type="ECO:0000256" key="1">
    <source>
        <dbReference type="ARBA" id="ARBA00004127"/>
    </source>
</evidence>
<keyword evidence="2 5" id="KW-0812">Transmembrane</keyword>
<dbReference type="InterPro" id="IPR008217">
    <property type="entry name" value="Ccc1_fam"/>
</dbReference>
<dbReference type="Proteomes" id="UP001208689">
    <property type="component" value="Chromosome"/>
</dbReference>
<accession>A0ABY6HKH6</accession>